<reference evidence="7" key="1">
    <citation type="journal article" date="2020" name="Stud. Mycol.">
        <title>101 Dothideomycetes genomes: a test case for predicting lifestyles and emergence of pathogens.</title>
        <authorList>
            <person name="Haridas S."/>
            <person name="Albert R."/>
            <person name="Binder M."/>
            <person name="Bloem J."/>
            <person name="Labutti K."/>
            <person name="Salamov A."/>
            <person name="Andreopoulos B."/>
            <person name="Baker S."/>
            <person name="Barry K."/>
            <person name="Bills G."/>
            <person name="Bluhm B."/>
            <person name="Cannon C."/>
            <person name="Castanera R."/>
            <person name="Culley D."/>
            <person name="Daum C."/>
            <person name="Ezra D."/>
            <person name="Gonzalez J."/>
            <person name="Henrissat B."/>
            <person name="Kuo A."/>
            <person name="Liang C."/>
            <person name="Lipzen A."/>
            <person name="Lutzoni F."/>
            <person name="Magnuson J."/>
            <person name="Mondo S."/>
            <person name="Nolan M."/>
            <person name="Ohm R."/>
            <person name="Pangilinan J."/>
            <person name="Park H.-J."/>
            <person name="Ramirez L."/>
            <person name="Alfaro M."/>
            <person name="Sun H."/>
            <person name="Tritt A."/>
            <person name="Yoshinaga Y."/>
            <person name="Zwiers L.-H."/>
            <person name="Turgeon B."/>
            <person name="Goodwin S."/>
            <person name="Spatafora J."/>
            <person name="Crous P."/>
            <person name="Grigoriev I."/>
        </authorList>
    </citation>
    <scope>NUCLEOTIDE SEQUENCE</scope>
    <source>
        <strain evidence="7">CBS 121167</strain>
    </source>
</reference>
<dbReference type="Proteomes" id="UP000799438">
    <property type="component" value="Unassembled WGS sequence"/>
</dbReference>
<dbReference type="PROSITE" id="PS51387">
    <property type="entry name" value="FAD_PCMH"/>
    <property type="match status" value="1"/>
</dbReference>
<keyword evidence="4" id="KW-0560">Oxidoreductase</keyword>
<dbReference type="InterPro" id="IPR036318">
    <property type="entry name" value="FAD-bd_PCMH-like_sf"/>
</dbReference>
<dbReference type="Pfam" id="PF01565">
    <property type="entry name" value="FAD_binding_4"/>
    <property type="match status" value="1"/>
</dbReference>
<dbReference type="GeneID" id="54302669"/>
<dbReference type="GO" id="GO:0016491">
    <property type="term" value="F:oxidoreductase activity"/>
    <property type="evidence" value="ECO:0007669"/>
    <property type="project" value="UniProtKB-KW"/>
</dbReference>
<dbReference type="GO" id="GO:0071949">
    <property type="term" value="F:FAD binding"/>
    <property type="evidence" value="ECO:0007669"/>
    <property type="project" value="InterPro"/>
</dbReference>
<feature type="signal peptide" evidence="5">
    <location>
        <begin position="1"/>
        <end position="20"/>
    </location>
</feature>
<dbReference type="OrthoDB" id="2151789at2759"/>
<dbReference type="InterPro" id="IPR050416">
    <property type="entry name" value="FAD-linked_Oxidoreductase"/>
</dbReference>
<dbReference type="RefSeq" id="XP_033397313.1">
    <property type="nucleotide sequence ID" value="XM_033545171.1"/>
</dbReference>
<accession>A0A6A6BGE8</accession>
<protein>
    <recommendedName>
        <fullName evidence="6">FAD-binding PCMH-type domain-containing protein</fullName>
    </recommendedName>
</protein>
<keyword evidence="8" id="KW-1185">Reference proteome</keyword>
<gene>
    <name evidence="7" type="ORF">K452DRAFT_333335</name>
</gene>
<evidence type="ECO:0000256" key="4">
    <source>
        <dbReference type="ARBA" id="ARBA00023002"/>
    </source>
</evidence>
<proteinExistence type="inferred from homology"/>
<dbReference type="PANTHER" id="PTHR42973">
    <property type="entry name" value="BINDING OXIDOREDUCTASE, PUTATIVE (AFU_ORTHOLOGUE AFUA_1G17690)-RELATED"/>
    <property type="match status" value="1"/>
</dbReference>
<dbReference type="InterPro" id="IPR016169">
    <property type="entry name" value="FAD-bd_PCMH_sub2"/>
</dbReference>
<keyword evidence="2" id="KW-0285">Flavoprotein</keyword>
<evidence type="ECO:0000313" key="8">
    <source>
        <dbReference type="Proteomes" id="UP000799438"/>
    </source>
</evidence>
<dbReference type="AlphaFoldDB" id="A0A6A6BGE8"/>
<dbReference type="InterPro" id="IPR016166">
    <property type="entry name" value="FAD-bd_PCMH"/>
</dbReference>
<evidence type="ECO:0000313" key="7">
    <source>
        <dbReference type="EMBL" id="KAF2141601.1"/>
    </source>
</evidence>
<evidence type="ECO:0000256" key="5">
    <source>
        <dbReference type="SAM" id="SignalP"/>
    </source>
</evidence>
<feature type="chain" id="PRO_5025556249" description="FAD-binding PCMH-type domain-containing protein" evidence="5">
    <location>
        <begin position="21"/>
        <end position="521"/>
    </location>
</feature>
<evidence type="ECO:0000259" key="6">
    <source>
        <dbReference type="PROSITE" id="PS51387"/>
    </source>
</evidence>
<keyword evidence="3" id="KW-0274">FAD</keyword>
<feature type="domain" description="FAD-binding PCMH-type" evidence="6">
    <location>
        <begin position="78"/>
        <end position="249"/>
    </location>
</feature>
<organism evidence="7 8">
    <name type="scientific">Aplosporella prunicola CBS 121167</name>
    <dbReference type="NCBI Taxonomy" id="1176127"/>
    <lineage>
        <taxon>Eukaryota</taxon>
        <taxon>Fungi</taxon>
        <taxon>Dikarya</taxon>
        <taxon>Ascomycota</taxon>
        <taxon>Pezizomycotina</taxon>
        <taxon>Dothideomycetes</taxon>
        <taxon>Dothideomycetes incertae sedis</taxon>
        <taxon>Botryosphaeriales</taxon>
        <taxon>Aplosporellaceae</taxon>
        <taxon>Aplosporella</taxon>
    </lineage>
</organism>
<name>A0A6A6BGE8_9PEZI</name>
<comment type="similarity">
    <text evidence="1">Belongs to the oxygen-dependent FAD-linked oxidoreductase family.</text>
</comment>
<evidence type="ECO:0000256" key="1">
    <source>
        <dbReference type="ARBA" id="ARBA00005466"/>
    </source>
</evidence>
<keyword evidence="5" id="KW-0732">Signal</keyword>
<dbReference type="PANTHER" id="PTHR42973:SF13">
    <property type="entry name" value="FAD-BINDING PCMH-TYPE DOMAIN-CONTAINING PROTEIN"/>
    <property type="match status" value="1"/>
</dbReference>
<sequence>MFLRPSSCSTLLLCLGQTVSQQVEANTASCENAVRLLLSHDLGLSLSLDNSQLPDFQQDLLLSDSESSRPLFWAQQQSSTQPACYVRASSKEDIVSVLSASRDSGCPFAVRGGGHSDIYGASNSPGGITIDLSGLNEIEIVESENLARVGAGLTWGTVYSELEKRNLTVVGGRLTSVGVGGLTLGGGLSHFSGMHGWACDNVKSFEIVLANGSVIEASASTHPDLHRALRGGGNNFGVVTRFDLTTYKQGPMWGGLHVWPYQPQVTSAITSAFLDFAHESPSDPHVSVFAGLGYKMGLFAWAAGLYDSLGREQAPIFERFVDNEETIGTTKMMTTARITSLSDLADELDKSEPAGIRSRFTTATFKADKELLQLMVDVFVHEVNKALDDGLKEDERFAPMLGIQPLTRNFLEESQKNGGNVMGLDVEDAPMIVCSFGWEWSRESDDEVVIRGIKAVHDQSVVAAKQRGLYRPFKYMNYAAADQDPIRSYGSESVAFLKKVKQFYDPEGVFSKLVPGGFKIF</sequence>
<dbReference type="Gene3D" id="3.30.465.10">
    <property type="match status" value="1"/>
</dbReference>
<dbReference type="InterPro" id="IPR006094">
    <property type="entry name" value="Oxid_FAD_bind_N"/>
</dbReference>
<dbReference type="SUPFAM" id="SSF56176">
    <property type="entry name" value="FAD-binding/transporter-associated domain-like"/>
    <property type="match status" value="1"/>
</dbReference>
<evidence type="ECO:0000256" key="2">
    <source>
        <dbReference type="ARBA" id="ARBA00022630"/>
    </source>
</evidence>
<dbReference type="EMBL" id="ML995486">
    <property type="protein sequence ID" value="KAF2141601.1"/>
    <property type="molecule type" value="Genomic_DNA"/>
</dbReference>
<evidence type="ECO:0000256" key="3">
    <source>
        <dbReference type="ARBA" id="ARBA00022827"/>
    </source>
</evidence>